<reference evidence="3" key="1">
    <citation type="journal article" date="2017" name="Elife">
        <title>The kinetoplastid-infecting Bodo saltans virus (BsV), a window into the most abundant giant viruses in the sea.</title>
        <authorList>
            <person name="Deeg C.M."/>
            <person name="Chow C.-E.T."/>
            <person name="Suttle C.A."/>
        </authorList>
    </citation>
    <scope>NUCLEOTIDE SEQUENCE</scope>
    <source>
        <strain evidence="3">NG1</strain>
    </source>
</reference>
<organism evidence="3">
    <name type="scientific">Bodo saltans virus</name>
    <dbReference type="NCBI Taxonomy" id="2024608"/>
    <lineage>
        <taxon>Viruses</taxon>
        <taxon>Varidnaviria</taxon>
        <taxon>Bamfordvirae</taxon>
        <taxon>Nucleocytoviricota</taxon>
        <taxon>Megaviricetes</taxon>
        <taxon>Imitervirales</taxon>
        <taxon>Mimiviridae</taxon>
        <taxon>Klosneuvirinae</taxon>
        <taxon>Theiavirus</taxon>
        <taxon>Theiavirus salishense</taxon>
    </lineage>
</organism>
<dbReference type="EMBL" id="MF782455">
    <property type="protein sequence ID" value="ATZ81117.1"/>
    <property type="molecule type" value="Genomic_DNA"/>
</dbReference>
<name>A0A2H4UW48_9VIRU</name>
<sequence>MQNDFITGSLAIPNTDTIIKGICSMIDIFASKNSKIIATKDYHPKNHCSFSENGGLFPSHCIQNTHGSYIEKTISDKLQEHLKNVSIVFKGFSPDIDSYAAFTYDSNDNNRVAQNKCGCFCNLSWTGSFALYSSTMEKDINAPPDVMSILTKIPLNELLISENLIEPQRKKKLFVCGLTLDYCVIDTAINASIFGFKVYIFTDLTMMINLHNLSSVKEKMNKYDITFIT</sequence>
<accession>A0A2H4UW48</accession>
<protein>
    <submittedName>
        <fullName evidence="3">Isochorismatase hydrolase</fullName>
    </submittedName>
</protein>
<evidence type="ECO:0000313" key="3">
    <source>
        <dbReference type="EMBL" id="ATZ81117.1"/>
    </source>
</evidence>
<gene>
    <name evidence="3" type="ORF">BMW23_1073</name>
</gene>
<dbReference type="Gene3D" id="3.40.50.850">
    <property type="entry name" value="Isochorismatase-like"/>
    <property type="match status" value="1"/>
</dbReference>
<proteinExistence type="inferred from homology"/>
<comment type="similarity">
    <text evidence="1">Belongs to the isochorismatase family.</text>
</comment>
<dbReference type="Proteomes" id="UP000240325">
    <property type="component" value="Segment"/>
</dbReference>
<dbReference type="InterPro" id="IPR036380">
    <property type="entry name" value="Isochorismatase-like_sf"/>
</dbReference>
<dbReference type="SUPFAM" id="SSF52499">
    <property type="entry name" value="Isochorismatase-like hydrolases"/>
    <property type="match status" value="2"/>
</dbReference>
<keyword evidence="2 3" id="KW-0378">Hydrolase</keyword>
<evidence type="ECO:0000256" key="1">
    <source>
        <dbReference type="ARBA" id="ARBA00006336"/>
    </source>
</evidence>
<evidence type="ECO:0000256" key="2">
    <source>
        <dbReference type="ARBA" id="ARBA00022801"/>
    </source>
</evidence>
<evidence type="ECO:0000313" key="4">
    <source>
        <dbReference type="Proteomes" id="UP000240325"/>
    </source>
</evidence>
<dbReference type="InterPro" id="IPR052347">
    <property type="entry name" value="Isochorismatase_Nicotinamidase"/>
</dbReference>
<keyword evidence="4" id="KW-1185">Reference proteome</keyword>
<dbReference type="PANTHER" id="PTHR11080:SF2">
    <property type="entry name" value="LD05707P"/>
    <property type="match status" value="1"/>
</dbReference>
<dbReference type="GO" id="GO:0016811">
    <property type="term" value="F:hydrolase activity, acting on carbon-nitrogen (but not peptide) bonds, in linear amides"/>
    <property type="evidence" value="ECO:0007669"/>
    <property type="project" value="TreeGrafter"/>
</dbReference>
<dbReference type="PANTHER" id="PTHR11080">
    <property type="entry name" value="PYRAZINAMIDASE/NICOTINAMIDASE"/>
    <property type="match status" value="1"/>
</dbReference>